<dbReference type="InterPro" id="IPR013783">
    <property type="entry name" value="Ig-like_fold"/>
</dbReference>
<dbReference type="GeneID" id="36511456"/>
<dbReference type="Gene3D" id="2.60.40.10">
    <property type="entry name" value="Immunoglobulins"/>
    <property type="match status" value="1"/>
</dbReference>
<evidence type="ECO:0000256" key="2">
    <source>
        <dbReference type="SAM" id="Phobius"/>
    </source>
</evidence>
<dbReference type="Proteomes" id="UP000244727">
    <property type="component" value="Chromosome"/>
</dbReference>
<reference evidence="3 4" key="1">
    <citation type="submission" date="2018-04" db="EMBL/GenBank/DDBJ databases">
        <title>Halococcoides cellulosivorans gen. nov., sp. nov., an extremely halophilic cellulose-utilizing haloarchaeon from hypersaline lakes.</title>
        <authorList>
            <person name="Sorokin D.Y."/>
            <person name="Toshchakov S.V."/>
            <person name="Samarov N.I."/>
            <person name="Korzhenkov A."/>
            <person name="Kublanov I.V."/>
        </authorList>
    </citation>
    <scope>NUCLEOTIDE SEQUENCE [LARGE SCALE GENOMIC DNA]</scope>
    <source>
        <strain evidence="3 4">HArcel1</strain>
    </source>
</reference>
<proteinExistence type="predicted"/>
<name>A0A2R4WYZ3_9EURY</name>
<feature type="compositionally biased region" description="Basic and acidic residues" evidence="1">
    <location>
        <begin position="370"/>
        <end position="384"/>
    </location>
</feature>
<dbReference type="KEGG" id="harc:HARCEL1_03075"/>
<evidence type="ECO:0008006" key="5">
    <source>
        <dbReference type="Google" id="ProtNLM"/>
    </source>
</evidence>
<feature type="region of interest" description="Disordered" evidence="1">
    <location>
        <begin position="345"/>
        <end position="385"/>
    </location>
</feature>
<protein>
    <recommendedName>
        <fullName evidence="5">CARDB domain-containing protein</fullName>
    </recommendedName>
</protein>
<accession>A0A2R4WYZ3</accession>
<keyword evidence="2" id="KW-0472">Membrane</keyword>
<organism evidence="3 4">
    <name type="scientific">Halococcoides cellulosivorans</name>
    <dbReference type="NCBI Taxonomy" id="1679096"/>
    <lineage>
        <taxon>Archaea</taxon>
        <taxon>Methanobacteriati</taxon>
        <taxon>Methanobacteriota</taxon>
        <taxon>Stenosarchaea group</taxon>
        <taxon>Halobacteria</taxon>
        <taxon>Halobacteriales</taxon>
        <taxon>Haloarculaceae</taxon>
        <taxon>Halococcoides</taxon>
    </lineage>
</organism>
<gene>
    <name evidence="3" type="ORF">HARCEL1_03075</name>
</gene>
<feature type="transmembrane region" description="Helical" evidence="2">
    <location>
        <begin position="390"/>
        <end position="414"/>
    </location>
</feature>
<keyword evidence="4" id="KW-1185">Reference proteome</keyword>
<dbReference type="EMBL" id="CP028858">
    <property type="protein sequence ID" value="AWB26767.1"/>
    <property type="molecule type" value="Genomic_DNA"/>
</dbReference>
<evidence type="ECO:0000256" key="1">
    <source>
        <dbReference type="SAM" id="MobiDB-lite"/>
    </source>
</evidence>
<evidence type="ECO:0000313" key="3">
    <source>
        <dbReference type="EMBL" id="AWB26767.1"/>
    </source>
</evidence>
<dbReference type="PANTHER" id="PTHR35902:SF6">
    <property type="entry name" value="CONSERVED WITHIN P. AEROPHILUM"/>
    <property type="match status" value="1"/>
</dbReference>
<evidence type="ECO:0000313" key="4">
    <source>
        <dbReference type="Proteomes" id="UP000244727"/>
    </source>
</evidence>
<dbReference type="PANTHER" id="PTHR35902">
    <property type="entry name" value="S-LAYER DOMAIN-LIKE PROTEIN-RELATED"/>
    <property type="match status" value="1"/>
</dbReference>
<sequence>MRRGLAALVAVAVIGSLLAVPTGAATADPIDITDVSPAPEAPIAGETVTLTVDVAVPANASGSLDLTDVYVRGAEGTDLDRVRDPGSVAPGETVPVTLTVTPDDPGSMRLRMKAVGKLDGEIHSTTSTTVLDVRETGDVLLSMPDPDPVAGSTTTVEVGVANGADTAISTVELGLSGDADIDSPRRVTASIPARTDETFTFEASFPDPGSYELTADLSYRVDGVYRTTTRTITVEAGNQSDATGLAGAIELTELRTSSGNLVTIEGNAANVGGESVRSVLLSIEDTEQVTPREGSGEYFVGTINASTFETFELVGSVEGEPPSEVPVVAEYITDGQRRETTFTVDVSGGGGPPVDGGERGVPNRGAGVDGSDRVSGPDRVERPQRGGLPLGAILSIAVPLIGLLAVGGGGYLVWSRR</sequence>
<keyword evidence="2" id="KW-0812">Transmembrane</keyword>
<keyword evidence="2" id="KW-1133">Transmembrane helix</keyword>
<dbReference type="RefSeq" id="WP_108381136.1">
    <property type="nucleotide sequence ID" value="NZ_CP028858.1"/>
</dbReference>
<dbReference type="AlphaFoldDB" id="A0A2R4WYZ3"/>